<dbReference type="STRING" id="1579979.WM2015_495"/>
<organism evidence="2 3">
    <name type="scientific">Wenzhouxiangella marina</name>
    <dbReference type="NCBI Taxonomy" id="1579979"/>
    <lineage>
        <taxon>Bacteria</taxon>
        <taxon>Pseudomonadati</taxon>
        <taxon>Pseudomonadota</taxon>
        <taxon>Gammaproteobacteria</taxon>
        <taxon>Chromatiales</taxon>
        <taxon>Wenzhouxiangellaceae</taxon>
        <taxon>Wenzhouxiangella</taxon>
    </lineage>
</organism>
<evidence type="ECO:0000313" key="2">
    <source>
        <dbReference type="EMBL" id="AKS40877.1"/>
    </source>
</evidence>
<sequence>MRCNVNSALLCAALIAGSSHGLAQVTVTLQDGANDPVEDVVCDLANQASLTISPETGNINLTVADLASCLGTADALNVSQVFLIPQSSTTAGDQIRVIWASVGPDGYTCAPSASSTLPGWSNVSFAQTQGPFDYTVPAATAQGNYTVGVSCSDGQEIVAGQAASIFVNEQDPGDPPTINSLTVNGSSSATSIQPGDTLAVAWTTSNAQTCQGSGDFPNWAGTKAVSGNQQITTLSTLGEGSYTVRLQCTNDAGSSQLVTRTVSVNAAAPTECSGRALLGQGTLSNWARKTTGSNSCLWSNPPENQLVQTADCRNFGDVWPAVWPGGGNVSRNLFVAGTRPEFIAMQFNSGNIPAGQSGSIGLESPQFAGATAAFKMWSISRCPGDFNKDLIDAEMGPGCIRRDSFTFLESFDWGGEAFRTSTSRCALEPNTTYYLNLIWTQDVAGTPPQDITQHPACAEFGRCGTNALMSGTYTP</sequence>
<evidence type="ECO:0008006" key="4">
    <source>
        <dbReference type="Google" id="ProtNLM"/>
    </source>
</evidence>
<keyword evidence="1" id="KW-0732">Signal</keyword>
<reference evidence="2 3" key="1">
    <citation type="submission" date="2015-07" db="EMBL/GenBank/DDBJ databases">
        <authorList>
            <person name="Noorani M."/>
        </authorList>
    </citation>
    <scope>NUCLEOTIDE SEQUENCE [LARGE SCALE GENOMIC DNA]</scope>
    <source>
        <strain evidence="2 3">KCTC 42284</strain>
    </source>
</reference>
<dbReference type="EMBL" id="CP012154">
    <property type="protein sequence ID" value="AKS40877.1"/>
    <property type="molecule type" value="Genomic_DNA"/>
</dbReference>
<dbReference type="AlphaFoldDB" id="A0A0K0XTC7"/>
<gene>
    <name evidence="2" type="ORF">WM2015_495</name>
</gene>
<keyword evidence="3" id="KW-1185">Reference proteome</keyword>
<feature type="chain" id="PRO_5005454346" description="Ig-like domain-containing protein" evidence="1">
    <location>
        <begin position="24"/>
        <end position="475"/>
    </location>
</feature>
<feature type="signal peptide" evidence="1">
    <location>
        <begin position="1"/>
        <end position="23"/>
    </location>
</feature>
<dbReference type="Proteomes" id="UP000066624">
    <property type="component" value="Chromosome"/>
</dbReference>
<proteinExistence type="predicted"/>
<accession>A0A0K0XTC7</accession>
<evidence type="ECO:0000313" key="3">
    <source>
        <dbReference type="Proteomes" id="UP000066624"/>
    </source>
</evidence>
<protein>
    <recommendedName>
        <fullName evidence="4">Ig-like domain-containing protein</fullName>
    </recommendedName>
</protein>
<name>A0A0K0XTC7_9GAMM</name>
<evidence type="ECO:0000256" key="1">
    <source>
        <dbReference type="SAM" id="SignalP"/>
    </source>
</evidence>
<dbReference type="KEGG" id="wma:WM2015_495"/>